<dbReference type="RefSeq" id="WP_346752008.1">
    <property type="nucleotide sequence ID" value="NZ_JAUJEA010000003.1"/>
</dbReference>
<dbReference type="Gene3D" id="3.60.21.10">
    <property type="match status" value="1"/>
</dbReference>
<organism evidence="3 4">
    <name type="scientific">Splendidivirga corallicola</name>
    <dbReference type="NCBI Taxonomy" id="3051826"/>
    <lineage>
        <taxon>Bacteria</taxon>
        <taxon>Pseudomonadati</taxon>
        <taxon>Bacteroidota</taxon>
        <taxon>Cytophagia</taxon>
        <taxon>Cytophagales</taxon>
        <taxon>Splendidivirgaceae</taxon>
        <taxon>Splendidivirga</taxon>
    </lineage>
</organism>
<proteinExistence type="predicted"/>
<dbReference type="Pfam" id="PF00149">
    <property type="entry name" value="Metallophos"/>
    <property type="match status" value="1"/>
</dbReference>
<sequence length="298" mass="35010">MKPFSISVNLIFILFTLCTSSKAHYDEIPLFSFGVMADVQYCECKSSGERMYRSSPRKLEETVGAFNDRELKFIAHLGDFIDRDFESYDKLLAITAQLKAPLHFALGNHEYSVEEHLKDKVMSKLGLKQAYYSLDMEDWKFIFLDGNDLSFYRVSEDDKKFNETNRMFSKIKSRNKPNARQWNGGYGKEQLLWLEKELKETRDKKIILFSHFPIFPFQSHNSWNDEEVVDLLLEYPNVVAWMNGHNHDGNYAQKDHIHFVNFKGMVNTKENAYAIVTIYRDKIVIKGFGREVDRVLEY</sequence>
<gene>
    <name evidence="3" type="ORF">QQ008_11435</name>
</gene>
<evidence type="ECO:0000259" key="2">
    <source>
        <dbReference type="Pfam" id="PF00149"/>
    </source>
</evidence>
<evidence type="ECO:0000313" key="3">
    <source>
        <dbReference type="EMBL" id="MDN5201984.1"/>
    </source>
</evidence>
<reference evidence="3" key="1">
    <citation type="submission" date="2023-06" db="EMBL/GenBank/DDBJ databases">
        <title>Genomic of Parafulvivirga corallium.</title>
        <authorList>
            <person name="Wang G."/>
        </authorList>
    </citation>
    <scope>NUCLEOTIDE SEQUENCE</scope>
    <source>
        <strain evidence="3">BMA10</strain>
    </source>
</reference>
<feature type="chain" id="PRO_5047374231" evidence="1">
    <location>
        <begin position="26"/>
        <end position="298"/>
    </location>
</feature>
<dbReference type="Proteomes" id="UP001172082">
    <property type="component" value="Unassembled WGS sequence"/>
</dbReference>
<accession>A0ABT8KMM8</accession>
<feature type="signal peptide" evidence="1">
    <location>
        <begin position="1"/>
        <end position="25"/>
    </location>
</feature>
<evidence type="ECO:0000256" key="1">
    <source>
        <dbReference type="SAM" id="SignalP"/>
    </source>
</evidence>
<dbReference type="InterPro" id="IPR004843">
    <property type="entry name" value="Calcineurin-like_PHP"/>
</dbReference>
<keyword evidence="1" id="KW-0732">Signal</keyword>
<dbReference type="SUPFAM" id="SSF56300">
    <property type="entry name" value="Metallo-dependent phosphatases"/>
    <property type="match status" value="1"/>
</dbReference>
<feature type="domain" description="Calcineurin-like phosphoesterase" evidence="2">
    <location>
        <begin position="33"/>
        <end position="248"/>
    </location>
</feature>
<dbReference type="PANTHER" id="PTHR16509">
    <property type="match status" value="1"/>
</dbReference>
<name>A0ABT8KMM8_9BACT</name>
<keyword evidence="4" id="KW-1185">Reference proteome</keyword>
<dbReference type="EMBL" id="JAUJEA010000003">
    <property type="protein sequence ID" value="MDN5201984.1"/>
    <property type="molecule type" value="Genomic_DNA"/>
</dbReference>
<protein>
    <submittedName>
        <fullName evidence="3">Metallophosphoesterase</fullName>
    </submittedName>
</protein>
<comment type="caution">
    <text evidence="3">The sequence shown here is derived from an EMBL/GenBank/DDBJ whole genome shotgun (WGS) entry which is preliminary data.</text>
</comment>
<dbReference type="InterPro" id="IPR029052">
    <property type="entry name" value="Metallo-depent_PP-like"/>
</dbReference>
<dbReference type="PANTHER" id="PTHR16509:SF8">
    <property type="entry name" value="MANGANESE-DEPENDENT ADP-RIBOSE_CDP-ALCOHOL DIPHOSPHATASE"/>
    <property type="match status" value="1"/>
</dbReference>
<evidence type="ECO:0000313" key="4">
    <source>
        <dbReference type="Proteomes" id="UP001172082"/>
    </source>
</evidence>